<sequence length="105" mass="11187">MDEKQRNPGGQSSWRIRRRFMFAVTAFCMWVIAYVLWKGLTTGPADTAVTMAFLTLIGIVGSYVFGATWEDVSIAKIKGPAAAAAARPGKPAPGPGASAKVEDEP</sequence>
<feature type="transmembrane region" description="Helical" evidence="2">
    <location>
        <begin position="20"/>
        <end position="37"/>
    </location>
</feature>
<keyword evidence="2" id="KW-0472">Membrane</keyword>
<dbReference type="Proteomes" id="UP000203864">
    <property type="component" value="Segment"/>
</dbReference>
<gene>
    <name evidence="3" type="ORF">PaMx74_37</name>
</gene>
<feature type="compositionally biased region" description="Low complexity" evidence="1">
    <location>
        <begin position="82"/>
        <end position="99"/>
    </location>
</feature>
<dbReference type="OrthoDB" id="35266at10239"/>
<organism evidence="3 4">
    <name type="scientific">Pseudomonas phage PaMx74</name>
    <dbReference type="NCBI Taxonomy" id="1175663"/>
    <lineage>
        <taxon>Viruses</taxon>
        <taxon>Duplodnaviria</taxon>
        <taxon>Heunggongvirae</taxon>
        <taxon>Uroviricota</taxon>
        <taxon>Caudoviricetes</taxon>
        <taxon>Mesyanzhinovviridae</taxon>
        <taxon>Bradleyvirinae</taxon>
        <taxon>Cinvestavvirus</taxon>
        <taxon>Cinvestavvirus PaMx74</taxon>
        <taxon>Pamexvirus PaMx74</taxon>
    </lineage>
</organism>
<reference evidence="3 4" key="1">
    <citation type="journal article" date="2012" name="Appl. Environ. Microbiol.">
        <title>High Diversity and Novel Species of Pseudomonas aeruginosa Bacteriophages.</title>
        <authorList>
            <person name="Sepulveda-Robles O."/>
            <person name="Kameyama L."/>
            <person name="Guarneros G."/>
        </authorList>
    </citation>
    <scope>NUCLEOTIDE SEQUENCE [LARGE SCALE GENOMIC DNA]</scope>
</reference>
<feature type="transmembrane region" description="Helical" evidence="2">
    <location>
        <begin position="49"/>
        <end position="69"/>
    </location>
</feature>
<dbReference type="RefSeq" id="YP_009199476.1">
    <property type="nucleotide sequence ID" value="NC_028809.1"/>
</dbReference>
<keyword evidence="2" id="KW-0812">Transmembrane</keyword>
<name>A0A0S0N4R3_9CAUD</name>
<protein>
    <submittedName>
        <fullName evidence="3">Putative membrane protein</fullName>
    </submittedName>
</protein>
<evidence type="ECO:0000313" key="3">
    <source>
        <dbReference type="EMBL" id="ALH23508.1"/>
    </source>
</evidence>
<accession>A0A0S0N4R3</accession>
<evidence type="ECO:0000256" key="1">
    <source>
        <dbReference type="SAM" id="MobiDB-lite"/>
    </source>
</evidence>
<evidence type="ECO:0000256" key="2">
    <source>
        <dbReference type="SAM" id="Phobius"/>
    </source>
</evidence>
<dbReference type="KEGG" id="vg:26626435"/>
<proteinExistence type="predicted"/>
<keyword evidence="4" id="KW-1185">Reference proteome</keyword>
<dbReference type="GeneID" id="26626435"/>
<feature type="region of interest" description="Disordered" evidence="1">
    <location>
        <begin position="82"/>
        <end position="105"/>
    </location>
</feature>
<evidence type="ECO:0000313" key="4">
    <source>
        <dbReference type="Proteomes" id="UP000203864"/>
    </source>
</evidence>
<dbReference type="EMBL" id="JQ067093">
    <property type="protein sequence ID" value="ALH23508.1"/>
    <property type="molecule type" value="Genomic_DNA"/>
</dbReference>
<keyword evidence="2" id="KW-1133">Transmembrane helix</keyword>